<dbReference type="AlphaFoldDB" id="A0A087UL72"/>
<dbReference type="InterPro" id="IPR014001">
    <property type="entry name" value="Helicase_ATP-bd"/>
</dbReference>
<keyword evidence="5 9" id="KW-0067">ATP-binding</keyword>
<evidence type="ECO:0000256" key="6">
    <source>
        <dbReference type="ARBA" id="ARBA00022884"/>
    </source>
</evidence>
<dbReference type="GO" id="GO:0003723">
    <property type="term" value="F:RNA binding"/>
    <property type="evidence" value="ECO:0007669"/>
    <property type="project" value="UniProtKB-KW"/>
</dbReference>
<dbReference type="OMA" id="NICECQE"/>
<dbReference type="GO" id="GO:0003743">
    <property type="term" value="F:translation initiation factor activity"/>
    <property type="evidence" value="ECO:0007669"/>
    <property type="project" value="UniProtKB-KW"/>
</dbReference>
<dbReference type="InterPro" id="IPR011545">
    <property type="entry name" value="DEAD/DEAH_box_helicase_dom"/>
</dbReference>
<evidence type="ECO:0000256" key="5">
    <source>
        <dbReference type="ARBA" id="ARBA00022840"/>
    </source>
</evidence>
<feature type="domain" description="Helicase ATP-binding" evidence="10">
    <location>
        <begin position="59"/>
        <end position="229"/>
    </location>
</feature>
<dbReference type="Pfam" id="PF00271">
    <property type="entry name" value="Helicase_C"/>
    <property type="match status" value="1"/>
</dbReference>
<dbReference type="EC" id="3.6.4.13" evidence="1"/>
<dbReference type="Proteomes" id="UP000054359">
    <property type="component" value="Unassembled WGS sequence"/>
</dbReference>
<keyword evidence="2 9" id="KW-0547">Nucleotide-binding</keyword>
<dbReference type="Gene3D" id="3.40.50.300">
    <property type="entry name" value="P-loop containing nucleotide triphosphate hydrolases"/>
    <property type="match status" value="2"/>
</dbReference>
<dbReference type="PROSITE" id="PS51195">
    <property type="entry name" value="Q_MOTIF"/>
    <property type="match status" value="1"/>
</dbReference>
<dbReference type="CDD" id="cd18045">
    <property type="entry name" value="DEADc_EIF4AIII_DDX48"/>
    <property type="match status" value="1"/>
</dbReference>
<dbReference type="PROSITE" id="PS51192">
    <property type="entry name" value="HELICASE_ATP_BIND_1"/>
    <property type="match status" value="1"/>
</dbReference>
<dbReference type="InterPro" id="IPR027417">
    <property type="entry name" value="P-loop_NTPase"/>
</dbReference>
<keyword evidence="13" id="KW-0396">Initiation factor</keyword>
<keyword evidence="6" id="KW-0694">RNA-binding</keyword>
<evidence type="ECO:0000256" key="9">
    <source>
        <dbReference type="RuleBase" id="RU000492"/>
    </source>
</evidence>
<protein>
    <recommendedName>
        <fullName evidence="1">RNA helicase</fullName>
        <ecNumber evidence="1">3.6.4.13</ecNumber>
    </recommendedName>
</protein>
<proteinExistence type="inferred from homology"/>
<dbReference type="SUPFAM" id="SSF52540">
    <property type="entry name" value="P-loop containing nucleoside triphosphate hydrolases"/>
    <property type="match status" value="2"/>
</dbReference>
<evidence type="ECO:0000256" key="1">
    <source>
        <dbReference type="ARBA" id="ARBA00012552"/>
    </source>
</evidence>
<evidence type="ECO:0000259" key="12">
    <source>
        <dbReference type="PROSITE" id="PS51195"/>
    </source>
</evidence>
<evidence type="ECO:0000256" key="3">
    <source>
        <dbReference type="ARBA" id="ARBA00022801"/>
    </source>
</evidence>
<evidence type="ECO:0000256" key="4">
    <source>
        <dbReference type="ARBA" id="ARBA00022806"/>
    </source>
</evidence>
<dbReference type="PROSITE" id="PS51194">
    <property type="entry name" value="HELICASE_CTER"/>
    <property type="match status" value="1"/>
</dbReference>
<dbReference type="OrthoDB" id="10265785at2759"/>
<feature type="non-terminal residue" evidence="13">
    <location>
        <position position="357"/>
    </location>
</feature>
<feature type="domain" description="DEAD-box RNA helicase Q" evidence="12">
    <location>
        <begin position="28"/>
        <end position="56"/>
    </location>
</feature>
<dbReference type="GO" id="GO:0005524">
    <property type="term" value="F:ATP binding"/>
    <property type="evidence" value="ECO:0007669"/>
    <property type="project" value="UniProtKB-KW"/>
</dbReference>
<keyword evidence="13" id="KW-0648">Protein biosynthesis</keyword>
<dbReference type="Pfam" id="PF00270">
    <property type="entry name" value="DEAD"/>
    <property type="match status" value="1"/>
</dbReference>
<name>A0A087UL72_STEMI</name>
<evidence type="ECO:0000256" key="8">
    <source>
        <dbReference type="PROSITE-ProRule" id="PRU00552"/>
    </source>
</evidence>
<keyword evidence="3 9" id="KW-0378">Hydrolase</keyword>
<reference evidence="13 14" key="1">
    <citation type="submission" date="2013-11" db="EMBL/GenBank/DDBJ databases">
        <title>Genome sequencing of Stegodyphus mimosarum.</title>
        <authorList>
            <person name="Bechsgaard J."/>
        </authorList>
    </citation>
    <scope>NUCLEOTIDE SEQUENCE [LARGE SCALE GENOMIC DNA]</scope>
</reference>
<dbReference type="PROSITE" id="PS00039">
    <property type="entry name" value="DEAD_ATP_HELICASE"/>
    <property type="match status" value="1"/>
</dbReference>
<organism evidence="13 14">
    <name type="scientific">Stegodyphus mimosarum</name>
    <name type="common">African social velvet spider</name>
    <dbReference type="NCBI Taxonomy" id="407821"/>
    <lineage>
        <taxon>Eukaryota</taxon>
        <taxon>Metazoa</taxon>
        <taxon>Ecdysozoa</taxon>
        <taxon>Arthropoda</taxon>
        <taxon>Chelicerata</taxon>
        <taxon>Arachnida</taxon>
        <taxon>Araneae</taxon>
        <taxon>Araneomorphae</taxon>
        <taxon>Entelegynae</taxon>
        <taxon>Eresoidea</taxon>
        <taxon>Eresidae</taxon>
        <taxon>Stegodyphus</taxon>
    </lineage>
</organism>
<evidence type="ECO:0000313" key="13">
    <source>
        <dbReference type="EMBL" id="KFM78111.1"/>
    </source>
</evidence>
<dbReference type="CDD" id="cd18787">
    <property type="entry name" value="SF2_C_DEAD"/>
    <property type="match status" value="1"/>
</dbReference>
<dbReference type="PANTHER" id="PTHR47958">
    <property type="entry name" value="ATP-DEPENDENT RNA HELICASE DBP3"/>
    <property type="match status" value="1"/>
</dbReference>
<dbReference type="InterPro" id="IPR001650">
    <property type="entry name" value="Helicase_C-like"/>
</dbReference>
<comment type="catalytic activity">
    <reaction evidence="7">
        <text>ATP + H2O = ADP + phosphate + H(+)</text>
        <dbReference type="Rhea" id="RHEA:13065"/>
        <dbReference type="ChEBI" id="CHEBI:15377"/>
        <dbReference type="ChEBI" id="CHEBI:15378"/>
        <dbReference type="ChEBI" id="CHEBI:30616"/>
        <dbReference type="ChEBI" id="CHEBI:43474"/>
        <dbReference type="ChEBI" id="CHEBI:456216"/>
        <dbReference type="EC" id="3.6.4.13"/>
    </reaction>
</comment>
<keyword evidence="4 9" id="KW-0347">Helicase</keyword>
<dbReference type="InterPro" id="IPR014014">
    <property type="entry name" value="RNA_helicase_DEAD_Q_motif"/>
</dbReference>
<gene>
    <name evidence="13" type="ORF">X975_14141</name>
</gene>
<dbReference type="InterPro" id="IPR000629">
    <property type="entry name" value="RNA-helicase_DEAD-box_CS"/>
</dbReference>
<dbReference type="EMBL" id="KK120358">
    <property type="protein sequence ID" value="KFM78111.1"/>
    <property type="molecule type" value="Genomic_DNA"/>
</dbReference>
<evidence type="ECO:0000313" key="14">
    <source>
        <dbReference type="Proteomes" id="UP000054359"/>
    </source>
</evidence>
<comment type="similarity">
    <text evidence="9">Belongs to the DEAD box helicase family.</text>
</comment>
<evidence type="ECO:0000256" key="7">
    <source>
        <dbReference type="ARBA" id="ARBA00047984"/>
    </source>
</evidence>
<dbReference type="GO" id="GO:0003724">
    <property type="term" value="F:RNA helicase activity"/>
    <property type="evidence" value="ECO:0007669"/>
    <property type="project" value="UniProtKB-EC"/>
</dbReference>
<dbReference type="SMART" id="SM00487">
    <property type="entry name" value="DEXDc"/>
    <property type="match status" value="1"/>
</dbReference>
<feature type="short sequence motif" description="Q motif" evidence="8">
    <location>
        <begin position="28"/>
        <end position="56"/>
    </location>
</feature>
<accession>A0A087UL72</accession>
<dbReference type="GO" id="GO:0016787">
    <property type="term" value="F:hydrolase activity"/>
    <property type="evidence" value="ECO:0007669"/>
    <property type="project" value="UniProtKB-KW"/>
</dbReference>
<sequence length="357" mass="40612">MTSEVRKFKPPDLINVEFHTSENVESIQTFDAMGLKPALLRGIYAFGFERPSAIQQKAITPIIKGHDVIAQAQSGTGKTATFSIGALQILNTKVTETQVLMLAPTRELAVQIQKVILALGDYMNVQCHACIGGRNFEEDMRKLNKGQHVVCGTPGRVFDMIRKRSLKTHSIKILVLDEADEMLNIGLKDQIYNVYRYLPAITQVVLISATLPVEILEMTSKFMVDPIKILVKNDEMTLEGIKQFFVAVEKEEWKLDTLLDLYERMTIRQAVIFCNTKKKVDWLTKKMREAHFTVSSMHGDMPHKMREAIMNEFRSAQTRVLIATDIWARGLDVQQVSLVINYDVPTNKESYIHRIGR</sequence>
<keyword evidence="14" id="KW-1185">Reference proteome</keyword>
<dbReference type="SMART" id="SM00490">
    <property type="entry name" value="HELICc"/>
    <property type="match status" value="1"/>
</dbReference>
<dbReference type="FunFam" id="3.40.50.300:FF:000849">
    <property type="entry name" value="ATP-dependent RNA helicase DBP5"/>
    <property type="match status" value="1"/>
</dbReference>
<evidence type="ECO:0000259" key="10">
    <source>
        <dbReference type="PROSITE" id="PS51192"/>
    </source>
</evidence>
<dbReference type="STRING" id="407821.A0A087UL72"/>
<evidence type="ECO:0000256" key="2">
    <source>
        <dbReference type="ARBA" id="ARBA00022741"/>
    </source>
</evidence>
<feature type="domain" description="Helicase C-terminal" evidence="11">
    <location>
        <begin position="240"/>
        <end position="357"/>
    </location>
</feature>
<evidence type="ECO:0000259" key="11">
    <source>
        <dbReference type="PROSITE" id="PS51194"/>
    </source>
</evidence>